<accession>A0ABT6PQ99</accession>
<dbReference type="InterPro" id="IPR036291">
    <property type="entry name" value="NAD(P)-bd_dom_sf"/>
</dbReference>
<comment type="cofactor">
    <cofactor evidence="1 5">
        <name>Zn(2+)</name>
        <dbReference type="ChEBI" id="CHEBI:29105"/>
    </cofactor>
</comment>
<feature type="domain" description="Enoyl reductase (ER)" evidence="6">
    <location>
        <begin position="9"/>
        <end position="340"/>
    </location>
</feature>
<dbReference type="InterPro" id="IPR013149">
    <property type="entry name" value="ADH-like_C"/>
</dbReference>
<evidence type="ECO:0000256" key="2">
    <source>
        <dbReference type="ARBA" id="ARBA00022723"/>
    </source>
</evidence>
<proteinExistence type="inferred from homology"/>
<dbReference type="SUPFAM" id="SSF51735">
    <property type="entry name" value="NAD(P)-binding Rossmann-fold domains"/>
    <property type="match status" value="1"/>
</dbReference>
<dbReference type="InterPro" id="IPR050129">
    <property type="entry name" value="Zn_alcohol_dh"/>
</dbReference>
<evidence type="ECO:0000313" key="7">
    <source>
        <dbReference type="EMBL" id="MDI2030177.1"/>
    </source>
</evidence>
<comment type="caution">
    <text evidence="7">The sequence shown here is derived from an EMBL/GenBank/DDBJ whole genome shotgun (WGS) entry which is preliminary data.</text>
</comment>
<dbReference type="Pfam" id="PF00107">
    <property type="entry name" value="ADH_zinc_N"/>
    <property type="match status" value="1"/>
</dbReference>
<dbReference type="PANTHER" id="PTHR43401:SF5">
    <property type="entry name" value="ALCOHOL DEHYDROGENASE-RELATED"/>
    <property type="match status" value="1"/>
</dbReference>
<dbReference type="EMBL" id="JASAOF010000009">
    <property type="protein sequence ID" value="MDI2030177.1"/>
    <property type="molecule type" value="Genomic_DNA"/>
</dbReference>
<dbReference type="PROSITE" id="PS00059">
    <property type="entry name" value="ADH_ZINC"/>
    <property type="match status" value="1"/>
</dbReference>
<keyword evidence="2 5" id="KW-0479">Metal-binding</keyword>
<evidence type="ECO:0000256" key="5">
    <source>
        <dbReference type="RuleBase" id="RU361277"/>
    </source>
</evidence>
<keyword evidence="4" id="KW-0560">Oxidoreductase</keyword>
<dbReference type="InterPro" id="IPR011032">
    <property type="entry name" value="GroES-like_sf"/>
</dbReference>
<gene>
    <name evidence="7" type="ORF">QFW96_16230</name>
</gene>
<dbReference type="InterPro" id="IPR002328">
    <property type="entry name" value="ADH_Zn_CS"/>
</dbReference>
<name>A0ABT6PQ99_9PSEU</name>
<dbReference type="Pfam" id="PF08240">
    <property type="entry name" value="ADH_N"/>
    <property type="match status" value="1"/>
</dbReference>
<keyword evidence="8" id="KW-1185">Reference proteome</keyword>
<comment type="similarity">
    <text evidence="5">Belongs to the zinc-containing alcohol dehydrogenase family.</text>
</comment>
<evidence type="ECO:0000256" key="4">
    <source>
        <dbReference type="ARBA" id="ARBA00023002"/>
    </source>
</evidence>
<dbReference type="InterPro" id="IPR013154">
    <property type="entry name" value="ADH-like_N"/>
</dbReference>
<dbReference type="InterPro" id="IPR020843">
    <property type="entry name" value="ER"/>
</dbReference>
<dbReference type="PANTHER" id="PTHR43401">
    <property type="entry name" value="L-THREONINE 3-DEHYDROGENASE"/>
    <property type="match status" value="1"/>
</dbReference>
<dbReference type="SMART" id="SM00829">
    <property type="entry name" value="PKS_ER"/>
    <property type="match status" value="1"/>
</dbReference>
<evidence type="ECO:0000259" key="6">
    <source>
        <dbReference type="SMART" id="SM00829"/>
    </source>
</evidence>
<evidence type="ECO:0000313" key="8">
    <source>
        <dbReference type="Proteomes" id="UP001237595"/>
    </source>
</evidence>
<evidence type="ECO:0000256" key="3">
    <source>
        <dbReference type="ARBA" id="ARBA00022833"/>
    </source>
</evidence>
<dbReference type="Gene3D" id="3.40.50.720">
    <property type="entry name" value="NAD(P)-binding Rossmann-like Domain"/>
    <property type="match status" value="1"/>
</dbReference>
<reference evidence="7 8" key="1">
    <citation type="submission" date="2023-04" db="EMBL/GenBank/DDBJ databases">
        <title>Draft genome sequence of Saccharopolyspora sp. TS4A08 isolated from sweet potato rhizospheric soil.</title>
        <authorList>
            <person name="Suksaard P."/>
            <person name="Duangmal K."/>
        </authorList>
    </citation>
    <scope>NUCLEOTIDE SEQUENCE [LARGE SCALE GENOMIC DNA]</scope>
    <source>
        <strain evidence="7 8">TS4A08</strain>
    </source>
</reference>
<dbReference type="RefSeq" id="WP_281456489.1">
    <property type="nucleotide sequence ID" value="NZ_JASAOF010000009.1"/>
</dbReference>
<dbReference type="Gene3D" id="3.90.180.10">
    <property type="entry name" value="Medium-chain alcohol dehydrogenases, catalytic domain"/>
    <property type="match status" value="1"/>
</dbReference>
<organism evidence="7 8">
    <name type="scientific">Saccharopolyspora ipomoeae</name>
    <dbReference type="NCBI Taxonomy" id="3042027"/>
    <lineage>
        <taxon>Bacteria</taxon>
        <taxon>Bacillati</taxon>
        <taxon>Actinomycetota</taxon>
        <taxon>Actinomycetes</taxon>
        <taxon>Pseudonocardiales</taxon>
        <taxon>Pseudonocardiaceae</taxon>
        <taxon>Saccharopolyspora</taxon>
    </lineage>
</organism>
<dbReference type="Proteomes" id="UP001237595">
    <property type="component" value="Unassembled WGS sequence"/>
</dbReference>
<sequence>MKGYAFPGGREVAVVERPTPSPGPGEVLIKSGTSSVCGSDLHGYRAPKQDRAPFAAVVSGHEPVGEVVAVGDGVAWPTVGERVVVYHVGGCGECGSCHERDYKACPGATEPDNSMTFGRDGSNADHVLVPAGQVLPLPEDFSYPEGSVLSCNFGTAWGAVRNAFSFPGGTLAVWGLGPVGLNCVLIARALGMKVIGVDISEGRREVAEGVGATVVDGARSDVVEAVRSVTGGDGPDAIIDTTGVGAVHAILVSAVKPRGTVVLVGLGHETSVGPVPEVVLKQVTIKGSWLYDVADWPEMLDFVRQHEIDLMTTVDKVVPIAEFETMLKEADAASAGKIVFTW</sequence>
<evidence type="ECO:0000256" key="1">
    <source>
        <dbReference type="ARBA" id="ARBA00001947"/>
    </source>
</evidence>
<dbReference type="SUPFAM" id="SSF50129">
    <property type="entry name" value="GroES-like"/>
    <property type="match status" value="1"/>
</dbReference>
<protein>
    <submittedName>
        <fullName evidence="7">Zinc-binding dehydrogenase</fullName>
    </submittedName>
</protein>
<keyword evidence="3 5" id="KW-0862">Zinc</keyword>